<dbReference type="Gene3D" id="3.80.20.20">
    <property type="entry name" value="Receptor L-domain"/>
    <property type="match status" value="1"/>
</dbReference>
<proteinExistence type="predicted"/>
<dbReference type="EMBL" id="RQTK01000889">
    <property type="protein sequence ID" value="RUS73893.1"/>
    <property type="molecule type" value="Genomic_DNA"/>
</dbReference>
<evidence type="ECO:0000313" key="3">
    <source>
        <dbReference type="Proteomes" id="UP000271974"/>
    </source>
</evidence>
<dbReference type="Pfam" id="PF01030">
    <property type="entry name" value="Recep_L_domain"/>
    <property type="match status" value="1"/>
</dbReference>
<dbReference type="OrthoDB" id="6219513at2759"/>
<feature type="non-terminal residue" evidence="2">
    <location>
        <position position="1"/>
    </location>
</feature>
<feature type="non-terminal residue" evidence="2">
    <location>
        <position position="120"/>
    </location>
</feature>
<sequence length="120" mass="13900">IYFIDIFLESSMIMMYETIFNISIISLFFSECYGTTNGFGYSGTIDMHYQRLKQRYTGCTYVNGNLEITNIWQAKNHDLSFLKDIRYVSGYVLFGVVSVEQIPMDSLVMIRGNHTKELMG</sequence>
<accession>A0A3S1B358</accession>
<comment type="caution">
    <text evidence="2">The sequence shown here is derived from an EMBL/GenBank/DDBJ whole genome shotgun (WGS) entry which is preliminary data.</text>
</comment>
<dbReference type="SUPFAM" id="SSF52058">
    <property type="entry name" value="L domain-like"/>
    <property type="match status" value="1"/>
</dbReference>
<dbReference type="AlphaFoldDB" id="A0A3S1B358"/>
<evidence type="ECO:0000259" key="1">
    <source>
        <dbReference type="Pfam" id="PF01030"/>
    </source>
</evidence>
<organism evidence="2 3">
    <name type="scientific">Elysia chlorotica</name>
    <name type="common">Eastern emerald elysia</name>
    <name type="synonym">Sea slug</name>
    <dbReference type="NCBI Taxonomy" id="188477"/>
    <lineage>
        <taxon>Eukaryota</taxon>
        <taxon>Metazoa</taxon>
        <taxon>Spiralia</taxon>
        <taxon>Lophotrochozoa</taxon>
        <taxon>Mollusca</taxon>
        <taxon>Gastropoda</taxon>
        <taxon>Heterobranchia</taxon>
        <taxon>Euthyneura</taxon>
        <taxon>Panpulmonata</taxon>
        <taxon>Sacoglossa</taxon>
        <taxon>Placobranchoidea</taxon>
        <taxon>Plakobranchidae</taxon>
        <taxon>Elysia</taxon>
    </lineage>
</organism>
<dbReference type="InterPro" id="IPR036941">
    <property type="entry name" value="Rcpt_L-dom_sf"/>
</dbReference>
<name>A0A3S1B358_ELYCH</name>
<dbReference type="InterPro" id="IPR000494">
    <property type="entry name" value="Rcpt_L-dom"/>
</dbReference>
<reference evidence="2 3" key="1">
    <citation type="submission" date="2019-01" db="EMBL/GenBank/DDBJ databases">
        <title>A draft genome assembly of the solar-powered sea slug Elysia chlorotica.</title>
        <authorList>
            <person name="Cai H."/>
            <person name="Li Q."/>
            <person name="Fang X."/>
            <person name="Li J."/>
            <person name="Curtis N.E."/>
            <person name="Altenburger A."/>
            <person name="Shibata T."/>
            <person name="Feng M."/>
            <person name="Maeda T."/>
            <person name="Schwartz J.A."/>
            <person name="Shigenobu S."/>
            <person name="Lundholm N."/>
            <person name="Nishiyama T."/>
            <person name="Yang H."/>
            <person name="Hasebe M."/>
            <person name="Li S."/>
            <person name="Pierce S.K."/>
            <person name="Wang J."/>
        </authorList>
    </citation>
    <scope>NUCLEOTIDE SEQUENCE [LARGE SCALE GENOMIC DNA]</scope>
    <source>
        <strain evidence="2">EC2010</strain>
        <tissue evidence="2">Whole organism of an adult</tissue>
    </source>
</reference>
<gene>
    <name evidence="2" type="ORF">EGW08_018344</name>
</gene>
<dbReference type="Proteomes" id="UP000271974">
    <property type="component" value="Unassembled WGS sequence"/>
</dbReference>
<evidence type="ECO:0000313" key="2">
    <source>
        <dbReference type="EMBL" id="RUS73893.1"/>
    </source>
</evidence>
<keyword evidence="3" id="KW-1185">Reference proteome</keyword>
<dbReference type="STRING" id="188477.A0A3S1B358"/>
<feature type="domain" description="Receptor L-domain" evidence="1">
    <location>
        <begin position="58"/>
        <end position="116"/>
    </location>
</feature>
<protein>
    <recommendedName>
        <fullName evidence="1">Receptor L-domain domain-containing protein</fullName>
    </recommendedName>
</protein>